<gene>
    <name evidence="2" type="ORF">R69776_06400</name>
</gene>
<sequence length="156" mass="16941">MLKTVADEPSQLRNGGCGRALIRRFSWSQRHYSGRPTLQKDFVVQLSLEKRSASRLRLKRLSDRAFGDARLPPRQALGALRAPWPGHTRNDCAKSFGLVGMGESALMLGGKIVVHSAPVSDTSIAVRIPADDEAHHQADGLTHTSDATPYPPPPGV</sequence>
<protein>
    <submittedName>
        <fullName evidence="2">Uncharacterized protein</fullName>
    </submittedName>
</protein>
<evidence type="ECO:0000313" key="3">
    <source>
        <dbReference type="Proteomes" id="UP000673821"/>
    </source>
</evidence>
<feature type="region of interest" description="Disordered" evidence="1">
    <location>
        <begin position="133"/>
        <end position="156"/>
    </location>
</feature>
<keyword evidence="3" id="KW-1185">Reference proteome</keyword>
<proteinExistence type="predicted"/>
<organism evidence="2 3">
    <name type="scientific">Paraburkholderia nemoris</name>
    <dbReference type="NCBI Taxonomy" id="2793076"/>
    <lineage>
        <taxon>Bacteria</taxon>
        <taxon>Pseudomonadati</taxon>
        <taxon>Pseudomonadota</taxon>
        <taxon>Betaproteobacteria</taxon>
        <taxon>Burkholderiales</taxon>
        <taxon>Burkholderiaceae</taxon>
        <taxon>Paraburkholderia</taxon>
    </lineage>
</organism>
<evidence type="ECO:0000256" key="1">
    <source>
        <dbReference type="SAM" id="MobiDB-lite"/>
    </source>
</evidence>
<evidence type="ECO:0000313" key="2">
    <source>
        <dbReference type="EMBL" id="CAE6826535.1"/>
    </source>
</evidence>
<comment type="caution">
    <text evidence="2">The sequence shown here is derived from an EMBL/GenBank/DDBJ whole genome shotgun (WGS) entry which is preliminary data.</text>
</comment>
<name>A0ABM8SR79_9BURK</name>
<dbReference type="EMBL" id="CAJNBH010000024">
    <property type="protein sequence ID" value="CAE6826535.1"/>
    <property type="molecule type" value="Genomic_DNA"/>
</dbReference>
<accession>A0ABM8SR79</accession>
<reference evidence="2 3" key="1">
    <citation type="submission" date="2021-02" db="EMBL/GenBank/DDBJ databases">
        <authorList>
            <person name="Vanwijnsberghe S."/>
        </authorList>
    </citation>
    <scope>NUCLEOTIDE SEQUENCE [LARGE SCALE GENOMIC DNA]</scope>
    <source>
        <strain evidence="2 3">R-69776</strain>
    </source>
</reference>
<dbReference type="Proteomes" id="UP000673821">
    <property type="component" value="Unassembled WGS sequence"/>
</dbReference>